<dbReference type="InterPro" id="IPR029044">
    <property type="entry name" value="Nucleotide-diphossugar_trans"/>
</dbReference>
<reference evidence="2 3" key="2">
    <citation type="submission" date="2017-10" db="EMBL/GenBank/DDBJ databases">
        <authorList>
            <person name="Banno H."/>
            <person name="Chua N.-H."/>
        </authorList>
    </citation>
    <scope>NUCLEOTIDE SEQUENCE [LARGE SCALE GENOMIC DNA]</scope>
    <source>
        <strain evidence="2 3">JK626</strain>
    </source>
</reference>
<dbReference type="AlphaFoldDB" id="A0A2G3DVF6"/>
<dbReference type="Pfam" id="PF00535">
    <property type="entry name" value="Glycos_transf_2"/>
    <property type="match status" value="1"/>
</dbReference>
<comment type="caution">
    <text evidence="2">The sequence shown here is derived from an EMBL/GenBank/DDBJ whole genome shotgun (WGS) entry which is preliminary data.</text>
</comment>
<protein>
    <recommendedName>
        <fullName evidence="1">Glycosyltransferase 2-like domain-containing protein</fullName>
    </recommendedName>
</protein>
<dbReference type="RefSeq" id="WP_099391797.1">
    <property type="nucleotide sequence ID" value="NZ_PDYF01000011.1"/>
</dbReference>
<evidence type="ECO:0000313" key="2">
    <source>
        <dbReference type="EMBL" id="PHU34931.1"/>
    </source>
</evidence>
<sequence length="325" mass="37395">MYFSVLVPVYNQMGKMDKCIDSLRNQTLEDFEVIFVDDGSTDGSSEFLDKLCDNNERFFVYHHDTNKSLTAARFTGMEHATGSHIFFLDSDDFIERTALEDLKNAFDSTGSDVIRFGVMMEPMGVTVMPPETDDFLSSFMKGEIPPAIWKNAYDASVIKATLEKCSSFYCNMGEDSFFSTVFFGNAGVVTSLNKVLYHYDALSGMSQTSQVSTMSKLNRDYESAHSAGQNILRFIKKYKPEYLELAQKSIRHMYRYILCQNILYAKDCLDVSSYLNFFRDKGEKLVYEFGCKELIPYKVKFDLKRNDERFSDIELEELFTLLPEK</sequence>
<dbReference type="Gene3D" id="3.90.550.10">
    <property type="entry name" value="Spore Coat Polysaccharide Biosynthesis Protein SpsA, Chain A"/>
    <property type="match status" value="1"/>
</dbReference>
<name>A0A2G3DVF6_9FIRM</name>
<dbReference type="SUPFAM" id="SSF53448">
    <property type="entry name" value="Nucleotide-diphospho-sugar transferases"/>
    <property type="match status" value="1"/>
</dbReference>
<proteinExistence type="predicted"/>
<reference evidence="2 3" key="1">
    <citation type="submission" date="2017-10" db="EMBL/GenBank/DDBJ databases">
        <title>Resolving the taxonomy of Roseburia spp., Eubacterium rectale and Agathobacter spp. through phylogenomic analysis.</title>
        <authorList>
            <person name="Sheridan P.O."/>
            <person name="Walker A.W."/>
            <person name="Duncan S.H."/>
            <person name="Scott K.P."/>
            <person name="Toole P.W.O."/>
            <person name="Luis P."/>
            <person name="Flint H.J."/>
        </authorList>
    </citation>
    <scope>NUCLEOTIDE SEQUENCE [LARGE SCALE GENOMIC DNA]</scope>
    <source>
        <strain evidence="2 3">JK626</strain>
    </source>
</reference>
<feature type="domain" description="Glycosyltransferase 2-like" evidence="1">
    <location>
        <begin position="4"/>
        <end position="132"/>
    </location>
</feature>
<dbReference type="CDD" id="cd00761">
    <property type="entry name" value="Glyco_tranf_GTA_type"/>
    <property type="match status" value="1"/>
</dbReference>
<evidence type="ECO:0000259" key="1">
    <source>
        <dbReference type="Pfam" id="PF00535"/>
    </source>
</evidence>
<dbReference type="PANTHER" id="PTHR22916">
    <property type="entry name" value="GLYCOSYLTRANSFERASE"/>
    <property type="match status" value="1"/>
</dbReference>
<dbReference type="InterPro" id="IPR001173">
    <property type="entry name" value="Glyco_trans_2-like"/>
</dbReference>
<gene>
    <name evidence="2" type="ORF">CSX01_06230</name>
</gene>
<dbReference type="Proteomes" id="UP000225889">
    <property type="component" value="Unassembled WGS sequence"/>
</dbReference>
<accession>A0A2G3DVF6</accession>
<organism evidence="2 3">
    <name type="scientific">Pseudobutyrivibrio ruminis</name>
    <dbReference type="NCBI Taxonomy" id="46206"/>
    <lineage>
        <taxon>Bacteria</taxon>
        <taxon>Bacillati</taxon>
        <taxon>Bacillota</taxon>
        <taxon>Clostridia</taxon>
        <taxon>Lachnospirales</taxon>
        <taxon>Lachnospiraceae</taxon>
        <taxon>Pseudobutyrivibrio</taxon>
    </lineage>
</organism>
<evidence type="ECO:0000313" key="3">
    <source>
        <dbReference type="Proteomes" id="UP000225889"/>
    </source>
</evidence>
<dbReference type="EMBL" id="PDYF01000011">
    <property type="protein sequence ID" value="PHU34931.1"/>
    <property type="molecule type" value="Genomic_DNA"/>
</dbReference>